<keyword evidence="8" id="KW-1185">Reference proteome</keyword>
<proteinExistence type="inferred from homology"/>
<evidence type="ECO:0000313" key="8">
    <source>
        <dbReference type="Proteomes" id="UP001408594"/>
    </source>
</evidence>
<keyword evidence="4" id="KW-0288">FMN</keyword>
<dbReference type="EMBL" id="BAABRT010000002">
    <property type="protein sequence ID" value="GAA5523703.1"/>
    <property type="molecule type" value="Genomic_DNA"/>
</dbReference>
<dbReference type="PANTHER" id="PTHR43673">
    <property type="entry name" value="NAD(P)H NITROREDUCTASE YDGI-RELATED"/>
    <property type="match status" value="1"/>
</dbReference>
<comment type="caution">
    <text evidence="7">The sequence shown here is derived from an EMBL/GenBank/DDBJ whole genome shotgun (WGS) entry which is preliminary data.</text>
</comment>
<dbReference type="PANTHER" id="PTHR43673:SF2">
    <property type="entry name" value="NITROREDUCTASE"/>
    <property type="match status" value="1"/>
</dbReference>
<evidence type="ECO:0000256" key="4">
    <source>
        <dbReference type="ARBA" id="ARBA00022643"/>
    </source>
</evidence>
<feature type="domain" description="Nitroreductase" evidence="6">
    <location>
        <begin position="31"/>
        <end position="219"/>
    </location>
</feature>
<dbReference type="CDD" id="cd02136">
    <property type="entry name" value="PnbA_NfnB-like"/>
    <property type="match status" value="1"/>
</dbReference>
<evidence type="ECO:0000256" key="1">
    <source>
        <dbReference type="ARBA" id="ARBA00001917"/>
    </source>
</evidence>
<evidence type="ECO:0000313" key="7">
    <source>
        <dbReference type="EMBL" id="GAA5523703.1"/>
    </source>
</evidence>
<name>A0ABP9WN38_9GAMM</name>
<gene>
    <name evidence="7" type="primary">nfnB</name>
    <name evidence="7" type="ORF">Maes01_00252</name>
</gene>
<reference evidence="7 8" key="1">
    <citation type="submission" date="2024-02" db="EMBL/GenBank/DDBJ databases">
        <title>Microbulbifer aestuariivivens NBRC 112533.</title>
        <authorList>
            <person name="Ichikawa N."/>
            <person name="Katano-Makiyama Y."/>
            <person name="Hidaka K."/>
        </authorList>
    </citation>
    <scope>NUCLEOTIDE SEQUENCE [LARGE SCALE GENOMIC DNA]</scope>
    <source>
        <strain evidence="7 8">NBRC 112533</strain>
    </source>
</reference>
<dbReference type="InterPro" id="IPR000415">
    <property type="entry name" value="Nitroreductase-like"/>
</dbReference>
<dbReference type="InterPro" id="IPR029479">
    <property type="entry name" value="Nitroreductase"/>
</dbReference>
<organism evidence="7 8">
    <name type="scientific">Microbulbifer aestuariivivens</name>
    <dbReference type="NCBI Taxonomy" id="1908308"/>
    <lineage>
        <taxon>Bacteria</taxon>
        <taxon>Pseudomonadati</taxon>
        <taxon>Pseudomonadota</taxon>
        <taxon>Gammaproteobacteria</taxon>
        <taxon>Cellvibrionales</taxon>
        <taxon>Microbulbiferaceae</taxon>
        <taxon>Microbulbifer</taxon>
    </lineage>
</organism>
<accession>A0ABP9WN38</accession>
<dbReference type="Gene3D" id="3.40.109.10">
    <property type="entry name" value="NADH Oxidase"/>
    <property type="match status" value="1"/>
</dbReference>
<dbReference type="Pfam" id="PF00881">
    <property type="entry name" value="Nitroreductase"/>
    <property type="match status" value="1"/>
</dbReference>
<dbReference type="SUPFAM" id="SSF55469">
    <property type="entry name" value="FMN-dependent nitroreductase-like"/>
    <property type="match status" value="1"/>
</dbReference>
<keyword evidence="3" id="KW-0285">Flavoprotein</keyword>
<dbReference type="RefSeq" id="WP_345548090.1">
    <property type="nucleotide sequence ID" value="NZ_BAABRT010000002.1"/>
</dbReference>
<evidence type="ECO:0000256" key="2">
    <source>
        <dbReference type="ARBA" id="ARBA00007118"/>
    </source>
</evidence>
<dbReference type="Proteomes" id="UP001408594">
    <property type="component" value="Unassembled WGS sequence"/>
</dbReference>
<comment type="similarity">
    <text evidence="2">Belongs to the nitroreductase family.</text>
</comment>
<keyword evidence="5" id="KW-0560">Oxidoreductase</keyword>
<evidence type="ECO:0000259" key="6">
    <source>
        <dbReference type="Pfam" id="PF00881"/>
    </source>
</evidence>
<protein>
    <submittedName>
        <fullName evidence="7">Nitroreductase NfnB</fullName>
    </submittedName>
</protein>
<sequence length="244" mass="27129">MSATVKQSPASATFTASTTSPASNMSLEAAIRNRRSVRGYLDKRVPQQVMESIFKLAQHTPSNCNIQPWKVWVASGRLKEHLRQQMVAKVVSGVPFNADYEYPGKFDGDYRRRQVECAMELYNSMGIARDDKEGRMRASLRNFEMFDAPHVCFIGMDKRFGASVALDVGMYAQSLMLAMTAHGIASCAQGALRYYPDLVRETFNIGDDTNILLGISFGYEDTAVPANNARVGREEISKSVVFAE</sequence>
<evidence type="ECO:0000256" key="5">
    <source>
        <dbReference type="ARBA" id="ARBA00023002"/>
    </source>
</evidence>
<comment type="cofactor">
    <cofactor evidence="1">
        <name>FMN</name>
        <dbReference type="ChEBI" id="CHEBI:58210"/>
    </cofactor>
</comment>
<evidence type="ECO:0000256" key="3">
    <source>
        <dbReference type="ARBA" id="ARBA00022630"/>
    </source>
</evidence>